<feature type="domain" description="RNA polymerase sigma factor 70 region 4 type 2" evidence="7">
    <location>
        <begin position="126"/>
        <end position="177"/>
    </location>
</feature>
<dbReference type="NCBIfam" id="TIGR02937">
    <property type="entry name" value="sigma70-ECF"/>
    <property type="match status" value="1"/>
</dbReference>
<evidence type="ECO:0000256" key="5">
    <source>
        <dbReference type="ARBA" id="ARBA00023163"/>
    </source>
</evidence>
<dbReference type="InterPro" id="IPR013249">
    <property type="entry name" value="RNA_pol_sigma70_r4_t2"/>
</dbReference>
<evidence type="ECO:0000256" key="2">
    <source>
        <dbReference type="ARBA" id="ARBA00023015"/>
    </source>
</evidence>
<dbReference type="Gene3D" id="1.10.10.10">
    <property type="entry name" value="Winged helix-like DNA-binding domain superfamily/Winged helix DNA-binding domain"/>
    <property type="match status" value="1"/>
</dbReference>
<evidence type="ECO:0000259" key="7">
    <source>
        <dbReference type="Pfam" id="PF08281"/>
    </source>
</evidence>
<dbReference type="PANTHER" id="PTHR43133">
    <property type="entry name" value="RNA POLYMERASE ECF-TYPE SIGMA FACTO"/>
    <property type="match status" value="1"/>
</dbReference>
<gene>
    <name evidence="8" type="ORF">A2Y62_21135</name>
</gene>
<evidence type="ECO:0008006" key="10">
    <source>
        <dbReference type="Google" id="ProtNLM"/>
    </source>
</evidence>
<reference evidence="8 9" key="1">
    <citation type="journal article" date="2016" name="Nat. Commun.">
        <title>Thousands of microbial genomes shed light on interconnected biogeochemical processes in an aquifer system.</title>
        <authorList>
            <person name="Anantharaman K."/>
            <person name="Brown C.T."/>
            <person name="Hug L.A."/>
            <person name="Sharon I."/>
            <person name="Castelle C.J."/>
            <person name="Probst A.J."/>
            <person name="Thomas B.C."/>
            <person name="Singh A."/>
            <person name="Wilkins M.J."/>
            <person name="Karaoz U."/>
            <person name="Brodie E.L."/>
            <person name="Williams K.H."/>
            <person name="Hubbard S.S."/>
            <person name="Banfield J.F."/>
        </authorList>
    </citation>
    <scope>NUCLEOTIDE SEQUENCE [LARGE SCALE GENOMIC DNA]</scope>
</reference>
<dbReference type="Pfam" id="PF08281">
    <property type="entry name" value="Sigma70_r4_2"/>
    <property type="match status" value="1"/>
</dbReference>
<keyword evidence="5" id="KW-0804">Transcription</keyword>
<comment type="similarity">
    <text evidence="1">Belongs to the sigma-70 factor family. ECF subfamily.</text>
</comment>
<protein>
    <recommendedName>
        <fullName evidence="10">RNA polymerase sigma factor</fullName>
    </recommendedName>
</protein>
<dbReference type="SUPFAM" id="SSF88659">
    <property type="entry name" value="Sigma3 and sigma4 domains of RNA polymerase sigma factors"/>
    <property type="match status" value="1"/>
</dbReference>
<keyword evidence="2" id="KW-0805">Transcription regulation</keyword>
<evidence type="ECO:0000256" key="4">
    <source>
        <dbReference type="ARBA" id="ARBA00023125"/>
    </source>
</evidence>
<dbReference type="InterPro" id="IPR036388">
    <property type="entry name" value="WH-like_DNA-bd_sf"/>
</dbReference>
<evidence type="ECO:0000259" key="6">
    <source>
        <dbReference type="Pfam" id="PF04542"/>
    </source>
</evidence>
<dbReference type="InterPro" id="IPR007627">
    <property type="entry name" value="RNA_pol_sigma70_r2"/>
</dbReference>
<dbReference type="InterPro" id="IPR013324">
    <property type="entry name" value="RNA_pol_sigma_r3/r4-like"/>
</dbReference>
<dbReference type="Gene3D" id="1.10.1740.10">
    <property type="match status" value="1"/>
</dbReference>
<evidence type="ECO:0000256" key="3">
    <source>
        <dbReference type="ARBA" id="ARBA00023082"/>
    </source>
</evidence>
<dbReference type="InterPro" id="IPR013325">
    <property type="entry name" value="RNA_pol_sigma_r2"/>
</dbReference>
<dbReference type="CDD" id="cd06171">
    <property type="entry name" value="Sigma70_r4"/>
    <property type="match status" value="1"/>
</dbReference>
<dbReference type="EMBL" id="MFGW01000226">
    <property type="protein sequence ID" value="OGF58991.1"/>
    <property type="molecule type" value="Genomic_DNA"/>
</dbReference>
<dbReference type="Proteomes" id="UP000178943">
    <property type="component" value="Unassembled WGS sequence"/>
</dbReference>
<keyword evidence="4" id="KW-0238">DNA-binding</keyword>
<name>A0A1F5V7U6_9BACT</name>
<dbReference type="GO" id="GO:0006352">
    <property type="term" value="P:DNA-templated transcription initiation"/>
    <property type="evidence" value="ECO:0007669"/>
    <property type="project" value="InterPro"/>
</dbReference>
<feature type="domain" description="RNA polymerase sigma-70 region 2" evidence="6">
    <location>
        <begin position="33"/>
        <end position="98"/>
    </location>
</feature>
<dbReference type="GO" id="GO:0016987">
    <property type="term" value="F:sigma factor activity"/>
    <property type="evidence" value="ECO:0007669"/>
    <property type="project" value="UniProtKB-KW"/>
</dbReference>
<evidence type="ECO:0000313" key="8">
    <source>
        <dbReference type="EMBL" id="OGF58991.1"/>
    </source>
</evidence>
<dbReference type="InterPro" id="IPR014284">
    <property type="entry name" value="RNA_pol_sigma-70_dom"/>
</dbReference>
<dbReference type="InterPro" id="IPR039425">
    <property type="entry name" value="RNA_pol_sigma-70-like"/>
</dbReference>
<comment type="caution">
    <text evidence="8">The sequence shown here is derived from an EMBL/GenBank/DDBJ whole genome shotgun (WGS) entry which is preliminary data.</text>
</comment>
<dbReference type="GO" id="GO:0003677">
    <property type="term" value="F:DNA binding"/>
    <property type="evidence" value="ECO:0007669"/>
    <property type="project" value="UniProtKB-KW"/>
</dbReference>
<organism evidence="8 9">
    <name type="scientific">Candidatus Fischerbacteria bacterium RBG_13_37_8</name>
    <dbReference type="NCBI Taxonomy" id="1817863"/>
    <lineage>
        <taxon>Bacteria</taxon>
        <taxon>Candidatus Fischeribacteriota</taxon>
    </lineage>
</organism>
<accession>A0A1F5V7U6</accession>
<dbReference type="PANTHER" id="PTHR43133:SF8">
    <property type="entry name" value="RNA POLYMERASE SIGMA FACTOR HI_1459-RELATED"/>
    <property type="match status" value="1"/>
</dbReference>
<dbReference type="AlphaFoldDB" id="A0A1F5V7U6"/>
<sequence length="189" mass="22044">MDYNSIKMEALTDEKIMMEVKNGNKDYFNQILDRHYKSILNYAYRISGNKALSEDIAQDTFSKIYFAAKRYKPTAPFKVFLYTVAFRESIKALRKNKKHIALNDMMVLPSTDNPSKNLEDKDTSLLVRNAILKLEPKYRSAIILREYNNLTYEEIAKVLKCSLANTKNYIFRAKEKLRELLIPVLRGAL</sequence>
<evidence type="ECO:0000313" key="9">
    <source>
        <dbReference type="Proteomes" id="UP000178943"/>
    </source>
</evidence>
<evidence type="ECO:0000256" key="1">
    <source>
        <dbReference type="ARBA" id="ARBA00010641"/>
    </source>
</evidence>
<dbReference type="Pfam" id="PF04542">
    <property type="entry name" value="Sigma70_r2"/>
    <property type="match status" value="1"/>
</dbReference>
<keyword evidence="3" id="KW-0731">Sigma factor</keyword>
<proteinExistence type="inferred from homology"/>
<dbReference type="SUPFAM" id="SSF88946">
    <property type="entry name" value="Sigma2 domain of RNA polymerase sigma factors"/>
    <property type="match status" value="1"/>
</dbReference>
<dbReference type="STRING" id="1817863.A2Y62_21135"/>